<sequence length="176" mass="20576">MKRLPKNIFNLAFLLAAFILLALFAAGCTSYTKVSTDQLKNFQKQIRAEHAQLNSLQVRFSPASLQFTYSLKKEIDETERLDIFYKTKELLLSTQFQSEVIEGKFFKKYFTEERIYPQASISFQIQKEAESQATFHSSYYQTSDVSSEEARQLVDGYQTWSFWDYKNDPVTVPPRE</sequence>
<dbReference type="Proteomes" id="UP001519287">
    <property type="component" value="Unassembled WGS sequence"/>
</dbReference>
<accession>A0ABS4J0E2</accession>
<protein>
    <recommendedName>
        <fullName evidence="3">Lipoprotein</fullName>
    </recommendedName>
</protein>
<organism evidence="1 2">
    <name type="scientific">Paenibacillus eucommiae</name>
    <dbReference type="NCBI Taxonomy" id="1355755"/>
    <lineage>
        <taxon>Bacteria</taxon>
        <taxon>Bacillati</taxon>
        <taxon>Bacillota</taxon>
        <taxon>Bacilli</taxon>
        <taxon>Bacillales</taxon>
        <taxon>Paenibacillaceae</taxon>
        <taxon>Paenibacillus</taxon>
    </lineage>
</organism>
<gene>
    <name evidence="1" type="ORF">J2Z66_004928</name>
</gene>
<evidence type="ECO:0000313" key="1">
    <source>
        <dbReference type="EMBL" id="MBP1993307.1"/>
    </source>
</evidence>
<name>A0ABS4J0E2_9BACL</name>
<comment type="caution">
    <text evidence="1">The sequence shown here is derived from an EMBL/GenBank/DDBJ whole genome shotgun (WGS) entry which is preliminary data.</text>
</comment>
<evidence type="ECO:0000313" key="2">
    <source>
        <dbReference type="Proteomes" id="UP001519287"/>
    </source>
</evidence>
<dbReference type="RefSeq" id="WP_209975052.1">
    <property type="nucleotide sequence ID" value="NZ_JAGGLB010000018.1"/>
</dbReference>
<keyword evidence="2" id="KW-1185">Reference proteome</keyword>
<dbReference type="PROSITE" id="PS51257">
    <property type="entry name" value="PROKAR_LIPOPROTEIN"/>
    <property type="match status" value="1"/>
</dbReference>
<dbReference type="EMBL" id="JAGGLB010000018">
    <property type="protein sequence ID" value="MBP1993307.1"/>
    <property type="molecule type" value="Genomic_DNA"/>
</dbReference>
<proteinExistence type="predicted"/>
<evidence type="ECO:0008006" key="3">
    <source>
        <dbReference type="Google" id="ProtNLM"/>
    </source>
</evidence>
<reference evidence="1 2" key="1">
    <citation type="submission" date="2021-03" db="EMBL/GenBank/DDBJ databases">
        <title>Genomic Encyclopedia of Type Strains, Phase IV (KMG-IV): sequencing the most valuable type-strain genomes for metagenomic binning, comparative biology and taxonomic classification.</title>
        <authorList>
            <person name="Goeker M."/>
        </authorList>
    </citation>
    <scope>NUCLEOTIDE SEQUENCE [LARGE SCALE GENOMIC DNA]</scope>
    <source>
        <strain evidence="1 2">DSM 26048</strain>
    </source>
</reference>